<dbReference type="GO" id="GO:0016020">
    <property type="term" value="C:membrane"/>
    <property type="evidence" value="ECO:0007669"/>
    <property type="project" value="UniProtKB-SubCell"/>
</dbReference>
<feature type="transmembrane region" description="Helical" evidence="6">
    <location>
        <begin position="86"/>
        <end position="110"/>
    </location>
</feature>
<evidence type="ECO:0000256" key="6">
    <source>
        <dbReference type="SAM" id="Phobius"/>
    </source>
</evidence>
<dbReference type="GO" id="GO:0016757">
    <property type="term" value="F:glycosyltransferase activity"/>
    <property type="evidence" value="ECO:0007669"/>
    <property type="project" value="UniProtKB-KW"/>
</dbReference>
<dbReference type="InterPro" id="IPR044174">
    <property type="entry name" value="BC10-like"/>
</dbReference>
<keyword evidence="5" id="KW-0325">Glycoprotein</keyword>
<evidence type="ECO:0000313" key="7">
    <source>
        <dbReference type="EMBL" id="KAF5204186.1"/>
    </source>
</evidence>
<keyword evidence="3 7" id="KW-0808">Transferase</keyword>
<evidence type="ECO:0000256" key="1">
    <source>
        <dbReference type="ARBA" id="ARBA00004606"/>
    </source>
</evidence>
<comment type="subcellular location">
    <subcellularLocation>
        <location evidence="1">Membrane</location>
        <topology evidence="1">Single-pass type II membrane protein</topology>
    </subcellularLocation>
</comment>
<evidence type="ECO:0000256" key="2">
    <source>
        <dbReference type="ARBA" id="ARBA00022676"/>
    </source>
</evidence>
<dbReference type="AlphaFoldDB" id="A0A7J6X353"/>
<evidence type="ECO:0000256" key="5">
    <source>
        <dbReference type="ARBA" id="ARBA00023180"/>
    </source>
</evidence>
<proteinExistence type="predicted"/>
<keyword evidence="6" id="KW-1133">Transmembrane helix</keyword>
<name>A0A7J6X353_THATH</name>
<dbReference type="PANTHER" id="PTHR31042:SF70">
    <property type="entry name" value="OS01G0695200 PROTEIN"/>
    <property type="match status" value="1"/>
</dbReference>
<gene>
    <name evidence="7" type="ORF">FRX31_006227</name>
</gene>
<accession>A0A7J6X353</accession>
<keyword evidence="6" id="KW-0812">Transmembrane</keyword>
<dbReference type="PANTHER" id="PTHR31042">
    <property type="entry name" value="CORE-2/I-BRANCHING BETA-1,6-N-ACETYLGLUCOSAMINYLTRANSFERASE FAMILY PROTEIN-RELATED"/>
    <property type="match status" value="1"/>
</dbReference>
<keyword evidence="2" id="KW-0328">Glycosyltransferase</keyword>
<evidence type="ECO:0000313" key="8">
    <source>
        <dbReference type="Proteomes" id="UP000554482"/>
    </source>
</evidence>
<sequence>MSSPRSFVDSFFDGKESRYNPKMSPDIPRSKWRKGSQWIALIRKHADLIVDDDVILPVFKTYCKRRPPIELSKGRKNIVSDVSPWFLIYPISLHFDAILIAVVLHSALLVKKNLRGNWA</sequence>
<keyword evidence="8" id="KW-1185">Reference proteome</keyword>
<dbReference type="Pfam" id="PF02485">
    <property type="entry name" value="Branch"/>
    <property type="match status" value="1"/>
</dbReference>
<organism evidence="7 8">
    <name type="scientific">Thalictrum thalictroides</name>
    <name type="common">Rue-anemone</name>
    <name type="synonym">Anemone thalictroides</name>
    <dbReference type="NCBI Taxonomy" id="46969"/>
    <lineage>
        <taxon>Eukaryota</taxon>
        <taxon>Viridiplantae</taxon>
        <taxon>Streptophyta</taxon>
        <taxon>Embryophyta</taxon>
        <taxon>Tracheophyta</taxon>
        <taxon>Spermatophyta</taxon>
        <taxon>Magnoliopsida</taxon>
        <taxon>Ranunculales</taxon>
        <taxon>Ranunculaceae</taxon>
        <taxon>Thalictroideae</taxon>
        <taxon>Thalictrum</taxon>
    </lineage>
</organism>
<reference evidence="7 8" key="1">
    <citation type="submission" date="2020-06" db="EMBL/GenBank/DDBJ databases">
        <title>Transcriptomic and genomic resources for Thalictrum thalictroides and T. hernandezii: Facilitating candidate gene discovery in an emerging model plant lineage.</title>
        <authorList>
            <person name="Arias T."/>
            <person name="Riano-Pachon D.M."/>
            <person name="Di Stilio V.S."/>
        </authorList>
    </citation>
    <scope>NUCLEOTIDE SEQUENCE [LARGE SCALE GENOMIC DNA]</scope>
    <source>
        <strain evidence="8">cv. WT478/WT964</strain>
        <tissue evidence="7">Leaves</tissue>
    </source>
</reference>
<dbReference type="OrthoDB" id="10540425at2759"/>
<dbReference type="EMBL" id="JABWDY010005747">
    <property type="protein sequence ID" value="KAF5204186.1"/>
    <property type="molecule type" value="Genomic_DNA"/>
</dbReference>
<dbReference type="Proteomes" id="UP000554482">
    <property type="component" value="Unassembled WGS sequence"/>
</dbReference>
<comment type="caution">
    <text evidence="7">The sequence shown here is derived from an EMBL/GenBank/DDBJ whole genome shotgun (WGS) entry which is preliminary data.</text>
</comment>
<dbReference type="InterPro" id="IPR003406">
    <property type="entry name" value="Glyco_trans_14"/>
</dbReference>
<evidence type="ECO:0000256" key="3">
    <source>
        <dbReference type="ARBA" id="ARBA00022679"/>
    </source>
</evidence>
<keyword evidence="4 6" id="KW-0472">Membrane</keyword>
<protein>
    <submittedName>
        <fullName evidence="7">Glycosyltransferase bc10</fullName>
    </submittedName>
</protein>
<evidence type="ECO:0000256" key="4">
    <source>
        <dbReference type="ARBA" id="ARBA00023136"/>
    </source>
</evidence>